<dbReference type="PANTHER" id="PTHR33734:SF22">
    <property type="entry name" value="MEMBRANE-BOUND LYTIC MUREIN TRANSGLYCOSYLASE D"/>
    <property type="match status" value="1"/>
</dbReference>
<dbReference type="SUPFAM" id="SSF51261">
    <property type="entry name" value="Duplicated hybrid motif"/>
    <property type="match status" value="1"/>
</dbReference>
<dbReference type="Pfam" id="PF01551">
    <property type="entry name" value="Peptidase_M23"/>
    <property type="match status" value="1"/>
</dbReference>
<comment type="caution">
    <text evidence="2">The sequence shown here is derived from an EMBL/GenBank/DDBJ whole genome shotgun (WGS) entry which is preliminary data.</text>
</comment>
<reference evidence="3" key="1">
    <citation type="journal article" date="2019" name="Int. J. Syst. Evol. Microbiol.">
        <title>The Global Catalogue of Microorganisms (GCM) 10K type strain sequencing project: providing services to taxonomists for standard genome sequencing and annotation.</title>
        <authorList>
            <consortium name="The Broad Institute Genomics Platform"/>
            <consortium name="The Broad Institute Genome Sequencing Center for Infectious Disease"/>
            <person name="Wu L."/>
            <person name="Ma J."/>
        </authorList>
    </citation>
    <scope>NUCLEOTIDE SEQUENCE [LARGE SCALE GENOMIC DNA]</scope>
    <source>
        <strain evidence="3">CCUG 61889</strain>
    </source>
</reference>
<evidence type="ECO:0000313" key="3">
    <source>
        <dbReference type="Proteomes" id="UP001595752"/>
    </source>
</evidence>
<dbReference type="RefSeq" id="WP_377914664.1">
    <property type="nucleotide sequence ID" value="NZ_JBHRZT010000043.1"/>
</dbReference>
<dbReference type="Proteomes" id="UP001595752">
    <property type="component" value="Unassembled WGS sequence"/>
</dbReference>
<gene>
    <name evidence="2" type="ORF">ACFOU2_09990</name>
</gene>
<protein>
    <submittedName>
        <fullName evidence="2">LysM peptidoglycan-binding domain-containing protein</fullName>
    </submittedName>
</protein>
<feature type="domain" description="LysM" evidence="1">
    <location>
        <begin position="79"/>
        <end position="122"/>
    </location>
</feature>
<proteinExistence type="predicted"/>
<organism evidence="2 3">
    <name type="scientific">Bacillus songklensis</name>
    <dbReference type="NCBI Taxonomy" id="1069116"/>
    <lineage>
        <taxon>Bacteria</taxon>
        <taxon>Bacillati</taxon>
        <taxon>Bacillota</taxon>
        <taxon>Bacilli</taxon>
        <taxon>Bacillales</taxon>
        <taxon>Bacillaceae</taxon>
        <taxon>Bacillus</taxon>
    </lineage>
</organism>
<dbReference type="InterPro" id="IPR036779">
    <property type="entry name" value="LysM_dom_sf"/>
</dbReference>
<dbReference type="Pfam" id="PF01476">
    <property type="entry name" value="LysM"/>
    <property type="match status" value="3"/>
</dbReference>
<dbReference type="PANTHER" id="PTHR33734">
    <property type="entry name" value="LYSM DOMAIN-CONTAINING GPI-ANCHORED PROTEIN 2"/>
    <property type="match status" value="1"/>
</dbReference>
<dbReference type="EMBL" id="JBHRZT010000043">
    <property type="protein sequence ID" value="MFC3883814.1"/>
    <property type="molecule type" value="Genomic_DNA"/>
</dbReference>
<dbReference type="InterPro" id="IPR016047">
    <property type="entry name" value="M23ase_b-sheet_dom"/>
</dbReference>
<dbReference type="CDD" id="cd00118">
    <property type="entry name" value="LysM"/>
    <property type="match status" value="3"/>
</dbReference>
<sequence length="364" mass="40055">MKKKQWVIGMTMAALLVTGANETSAHEKIYTIQSRDSLYKISRQNGVSIENLKTWNGLKNDNIYVGQTLTLLAPHSHEATYTVKSGDTLFLIAKAHNVLIADIKRKNNLAGDLIYVGQKLLIPTEKGIDSSRDSSTKVNVTDANRTLFPDKSETSASTYATIHKVQAGEYLSVIAPKYNTTVEKIKSLNGLTSNTIYVGQELKVTEGARPASATPSFLRDGIFPLAKGTYQPYGDTWGASRQYGGDRVHEGTDIFAAKGTPIYSSTDGRIVSYGWNQLGGWRITIKTNEGYSLYYAHMSKYATGLGVGVSVKKGQMIGYVGDSGYGPQGTTGKFVPHLHFGIYDPHWKAINGYDNLRYWELNNK</sequence>
<feature type="domain" description="LysM" evidence="1">
    <location>
        <begin position="28"/>
        <end position="71"/>
    </location>
</feature>
<evidence type="ECO:0000259" key="1">
    <source>
        <dbReference type="PROSITE" id="PS51782"/>
    </source>
</evidence>
<dbReference type="Gene3D" id="2.70.70.10">
    <property type="entry name" value="Glucose Permease (Domain IIA)"/>
    <property type="match status" value="1"/>
</dbReference>
<evidence type="ECO:0000313" key="2">
    <source>
        <dbReference type="EMBL" id="MFC3883814.1"/>
    </source>
</evidence>
<keyword evidence="3" id="KW-1185">Reference proteome</keyword>
<dbReference type="SUPFAM" id="SSF54106">
    <property type="entry name" value="LysM domain"/>
    <property type="match status" value="1"/>
</dbReference>
<dbReference type="SMART" id="SM00257">
    <property type="entry name" value="LysM"/>
    <property type="match status" value="3"/>
</dbReference>
<dbReference type="InterPro" id="IPR011055">
    <property type="entry name" value="Dup_hybrid_motif"/>
</dbReference>
<dbReference type="CDD" id="cd12797">
    <property type="entry name" value="M23_peptidase"/>
    <property type="match status" value="1"/>
</dbReference>
<accession>A0ABV8B3S0</accession>
<dbReference type="InterPro" id="IPR018392">
    <property type="entry name" value="LysM"/>
</dbReference>
<name>A0ABV8B3S0_9BACI</name>
<feature type="domain" description="LysM" evidence="1">
    <location>
        <begin position="161"/>
        <end position="204"/>
    </location>
</feature>
<dbReference type="Gene3D" id="3.10.350.10">
    <property type="entry name" value="LysM domain"/>
    <property type="match status" value="3"/>
</dbReference>
<dbReference type="PROSITE" id="PS51782">
    <property type="entry name" value="LYSM"/>
    <property type="match status" value="3"/>
</dbReference>